<accession>A0ABU3KAT0</accession>
<dbReference type="EMBL" id="JAQOUE010000001">
    <property type="protein sequence ID" value="MDT7043492.1"/>
    <property type="molecule type" value="Genomic_DNA"/>
</dbReference>
<keyword evidence="2" id="KW-1185">Reference proteome</keyword>
<dbReference type="Proteomes" id="UP001250932">
    <property type="component" value="Unassembled WGS sequence"/>
</dbReference>
<name>A0ABU3KAT0_9BACT</name>
<proteinExistence type="predicted"/>
<protein>
    <submittedName>
        <fullName evidence="1">Uncharacterized protein</fullName>
    </submittedName>
</protein>
<evidence type="ECO:0000313" key="1">
    <source>
        <dbReference type="EMBL" id="MDT7043492.1"/>
    </source>
</evidence>
<organism evidence="1 2">
    <name type="scientific">Candidatus Nitronereus thalassa</name>
    <dbReference type="NCBI Taxonomy" id="3020898"/>
    <lineage>
        <taxon>Bacteria</taxon>
        <taxon>Pseudomonadati</taxon>
        <taxon>Nitrospirota</taxon>
        <taxon>Nitrospiria</taxon>
        <taxon>Nitrospirales</taxon>
        <taxon>Nitrospiraceae</taxon>
        <taxon>Candidatus Nitronereus</taxon>
    </lineage>
</organism>
<sequence length="43" mass="4567">MQAQILSTHGGELVSSALLIDRVLSAGLYTRLDEEVAATPVIK</sequence>
<dbReference type="RefSeq" id="WP_313834059.1">
    <property type="nucleotide sequence ID" value="NZ_JAQOUE010000001.1"/>
</dbReference>
<comment type="caution">
    <text evidence="1">The sequence shown here is derived from an EMBL/GenBank/DDBJ whole genome shotgun (WGS) entry which is preliminary data.</text>
</comment>
<gene>
    <name evidence="1" type="ORF">PPG34_14130</name>
</gene>
<evidence type="ECO:0000313" key="2">
    <source>
        <dbReference type="Proteomes" id="UP001250932"/>
    </source>
</evidence>
<reference evidence="1 2" key="1">
    <citation type="journal article" date="2023" name="ISME J.">
        <title>Cultivation and genomic characterization of novel and ubiquitous marine nitrite-oxidizing bacteria from the Nitrospirales.</title>
        <authorList>
            <person name="Mueller A.J."/>
            <person name="Daebeler A."/>
            <person name="Herbold C.W."/>
            <person name="Kirkegaard R.H."/>
            <person name="Daims H."/>
        </authorList>
    </citation>
    <scope>NUCLEOTIDE SEQUENCE [LARGE SCALE GENOMIC DNA]</scope>
    <source>
        <strain evidence="1 2">EB</strain>
    </source>
</reference>